<dbReference type="FunFam" id="3.30.70.270:FF:000001">
    <property type="entry name" value="Diguanylate cyclase domain protein"/>
    <property type="match status" value="1"/>
</dbReference>
<dbReference type="Proteomes" id="UP000240419">
    <property type="component" value="Unassembled WGS sequence"/>
</dbReference>
<dbReference type="AlphaFoldDB" id="A0A2P7UFX8"/>
<dbReference type="InterPro" id="IPR000700">
    <property type="entry name" value="PAS-assoc_C"/>
</dbReference>
<dbReference type="PANTHER" id="PTHR46663">
    <property type="entry name" value="DIGUANYLATE CYCLASE DGCT-RELATED"/>
    <property type="match status" value="1"/>
</dbReference>
<evidence type="ECO:0000313" key="4">
    <source>
        <dbReference type="Proteomes" id="UP000240419"/>
    </source>
</evidence>
<dbReference type="InterPro" id="IPR043128">
    <property type="entry name" value="Rev_trsase/Diguanyl_cyclase"/>
</dbReference>
<dbReference type="Pfam" id="PF08448">
    <property type="entry name" value="PAS_4"/>
    <property type="match status" value="1"/>
</dbReference>
<dbReference type="PROSITE" id="PS50887">
    <property type="entry name" value="GGDEF"/>
    <property type="match status" value="1"/>
</dbReference>
<sequence length="308" mass="34728">MVKKLDFTTLVSQHGDILTSLFDHMSDMFFLMAVEQAADGEYQFRYVLMNPSAMQNAQLCEEAFGKRFEDVYPHEKASLLQHMYTQAVKSGSPIHFTANGDIIGESILSPVYDSNGVCTHVFSITRDVTERTNLESQLAYMAYHDVLTGLPNRRLLSEKLRQALKAAQSKQEMVAALYLDCDRFKEINDTWGHDTGDLFLQMLATRLKSSVRDGDIVARLGGDEFVIILTGIHSEHQVEKIANRIMLATQEPWMIEDRAIPFSTSIGIALYPASASEAEQLLSNADKALYQAKKTGRNRFSFFDSIDY</sequence>
<dbReference type="PROSITE" id="PS50113">
    <property type="entry name" value="PAC"/>
    <property type="match status" value="1"/>
</dbReference>
<evidence type="ECO:0000313" key="3">
    <source>
        <dbReference type="EMBL" id="PSJ85875.1"/>
    </source>
</evidence>
<dbReference type="Pfam" id="PF00990">
    <property type="entry name" value="GGDEF"/>
    <property type="match status" value="1"/>
</dbReference>
<dbReference type="InterPro" id="IPR029787">
    <property type="entry name" value="Nucleotide_cyclase"/>
</dbReference>
<keyword evidence="4" id="KW-1185">Reference proteome</keyword>
<proteinExistence type="predicted"/>
<dbReference type="EMBL" id="PXZM01000065">
    <property type="protein sequence ID" value="PSJ85875.1"/>
    <property type="molecule type" value="Genomic_DNA"/>
</dbReference>
<dbReference type="SMART" id="SM00267">
    <property type="entry name" value="GGDEF"/>
    <property type="match status" value="1"/>
</dbReference>
<dbReference type="Gene3D" id="3.30.70.270">
    <property type="match status" value="1"/>
</dbReference>
<dbReference type="SUPFAM" id="SSF55073">
    <property type="entry name" value="Nucleotide cyclase"/>
    <property type="match status" value="1"/>
</dbReference>
<organism evidence="3 4">
    <name type="scientific">Brevibacillus fortis</name>
    <dbReference type="NCBI Taxonomy" id="2126352"/>
    <lineage>
        <taxon>Bacteria</taxon>
        <taxon>Bacillati</taxon>
        <taxon>Bacillota</taxon>
        <taxon>Bacilli</taxon>
        <taxon>Bacillales</taxon>
        <taxon>Paenibacillaceae</taxon>
        <taxon>Brevibacillus</taxon>
    </lineage>
</organism>
<comment type="caution">
    <text evidence="3">The sequence shown here is derived from an EMBL/GenBank/DDBJ whole genome shotgun (WGS) entry which is preliminary data.</text>
</comment>
<evidence type="ECO:0000259" key="2">
    <source>
        <dbReference type="PROSITE" id="PS50887"/>
    </source>
</evidence>
<dbReference type="InterPro" id="IPR000160">
    <property type="entry name" value="GGDEF_dom"/>
</dbReference>
<dbReference type="NCBIfam" id="TIGR00254">
    <property type="entry name" value="GGDEF"/>
    <property type="match status" value="1"/>
</dbReference>
<dbReference type="InterPro" id="IPR013656">
    <property type="entry name" value="PAS_4"/>
</dbReference>
<accession>A0A2P7UFX8</accession>
<protein>
    <submittedName>
        <fullName evidence="3">GGDEF domain-containing protein</fullName>
    </submittedName>
</protein>
<dbReference type="InterPro" id="IPR035965">
    <property type="entry name" value="PAS-like_dom_sf"/>
</dbReference>
<name>A0A2P7UFX8_9BACL</name>
<dbReference type="Gene3D" id="3.30.450.20">
    <property type="entry name" value="PAS domain"/>
    <property type="match status" value="1"/>
</dbReference>
<dbReference type="RefSeq" id="WP_106842092.1">
    <property type="nucleotide sequence ID" value="NZ_JARMEZ010000037.1"/>
</dbReference>
<dbReference type="PANTHER" id="PTHR46663:SF3">
    <property type="entry name" value="SLL0267 PROTEIN"/>
    <property type="match status" value="1"/>
</dbReference>
<gene>
    <name evidence="3" type="ORF">C7R93_29275</name>
</gene>
<dbReference type="InterPro" id="IPR052163">
    <property type="entry name" value="DGC-Regulatory_Protein"/>
</dbReference>
<evidence type="ECO:0000259" key="1">
    <source>
        <dbReference type="PROSITE" id="PS50113"/>
    </source>
</evidence>
<dbReference type="CDD" id="cd01949">
    <property type="entry name" value="GGDEF"/>
    <property type="match status" value="1"/>
</dbReference>
<reference evidence="3 4" key="1">
    <citation type="submission" date="2018-03" db="EMBL/GenBank/DDBJ databases">
        <title>Brevisbacillus phylogenomics.</title>
        <authorList>
            <person name="Dunlap C."/>
        </authorList>
    </citation>
    <scope>NUCLEOTIDE SEQUENCE [LARGE SCALE GENOMIC DNA]</scope>
    <source>
        <strain evidence="3 4">NRRL NRS-1210</strain>
    </source>
</reference>
<feature type="domain" description="GGDEF" evidence="2">
    <location>
        <begin position="172"/>
        <end position="305"/>
    </location>
</feature>
<dbReference type="SUPFAM" id="SSF55785">
    <property type="entry name" value="PYP-like sensor domain (PAS domain)"/>
    <property type="match status" value="1"/>
</dbReference>
<dbReference type="OrthoDB" id="9759607at2"/>
<feature type="domain" description="PAC" evidence="1">
    <location>
        <begin position="78"/>
        <end position="140"/>
    </location>
</feature>